<comment type="caution">
    <text evidence="7">The sequence shown here is derived from an EMBL/GenBank/DDBJ whole genome shotgun (WGS) entry which is preliminary data.</text>
</comment>
<dbReference type="InterPro" id="IPR038445">
    <property type="entry name" value="NCDase_C_sf"/>
</dbReference>
<keyword evidence="8" id="KW-1185">Reference proteome</keyword>
<dbReference type="EC" id="3.5.1.23" evidence="3"/>
<evidence type="ECO:0000256" key="4">
    <source>
        <dbReference type="SAM" id="MobiDB-lite"/>
    </source>
</evidence>
<keyword evidence="3" id="KW-0443">Lipid metabolism</keyword>
<organism evidence="7 8">
    <name type="scientific">Monilinia fructigena</name>
    <dbReference type="NCBI Taxonomy" id="38457"/>
    <lineage>
        <taxon>Eukaryota</taxon>
        <taxon>Fungi</taxon>
        <taxon>Dikarya</taxon>
        <taxon>Ascomycota</taxon>
        <taxon>Pezizomycotina</taxon>
        <taxon>Leotiomycetes</taxon>
        <taxon>Helotiales</taxon>
        <taxon>Sclerotiniaceae</taxon>
        <taxon>Monilinia</taxon>
    </lineage>
</organism>
<evidence type="ECO:0000256" key="1">
    <source>
        <dbReference type="ARBA" id="ARBA00009835"/>
    </source>
</evidence>
<evidence type="ECO:0000256" key="3">
    <source>
        <dbReference type="RuleBase" id="RU366019"/>
    </source>
</evidence>
<feature type="domain" description="Neutral/alkaline non-lysosomal ceramidase C-terminal" evidence="6">
    <location>
        <begin position="252"/>
        <end position="329"/>
    </location>
</feature>
<dbReference type="OrthoDB" id="191371at2759"/>
<dbReference type="GO" id="GO:0017040">
    <property type="term" value="F:N-acylsphingosine amidohydrolase activity"/>
    <property type="evidence" value="ECO:0007669"/>
    <property type="project" value="UniProtKB-UniRule"/>
</dbReference>
<proteinExistence type="inferred from homology"/>
<accession>A0A395ITU6</accession>
<dbReference type="PANTHER" id="PTHR12670">
    <property type="entry name" value="CERAMIDASE"/>
    <property type="match status" value="1"/>
</dbReference>
<dbReference type="Gene3D" id="2.60.40.2300">
    <property type="entry name" value="Neutral/alkaline non-lysosomal ceramidase, C-terminal domain"/>
    <property type="match status" value="1"/>
</dbReference>
<comment type="catalytic activity">
    <reaction evidence="3">
        <text>an N-acylsphing-4-enine + H2O = sphing-4-enine + a fatty acid</text>
        <dbReference type="Rhea" id="RHEA:20856"/>
        <dbReference type="ChEBI" id="CHEBI:15377"/>
        <dbReference type="ChEBI" id="CHEBI:28868"/>
        <dbReference type="ChEBI" id="CHEBI:52639"/>
        <dbReference type="ChEBI" id="CHEBI:57756"/>
        <dbReference type="EC" id="3.5.1.23"/>
    </reaction>
</comment>
<dbReference type="InterPro" id="IPR006823">
    <property type="entry name" value="Ceramidase_alk"/>
</dbReference>
<dbReference type="InterPro" id="IPR031329">
    <property type="entry name" value="NEUT/ALK_ceramidase_N"/>
</dbReference>
<dbReference type="GO" id="GO:0046514">
    <property type="term" value="P:ceramide catabolic process"/>
    <property type="evidence" value="ECO:0007669"/>
    <property type="project" value="InterPro"/>
</dbReference>
<dbReference type="Pfam" id="PF04734">
    <property type="entry name" value="Ceramidase_alk"/>
    <property type="match status" value="2"/>
</dbReference>
<keyword evidence="2 3" id="KW-0378">Hydrolase</keyword>
<dbReference type="Pfam" id="PF17048">
    <property type="entry name" value="Ceramidse_alk_C"/>
    <property type="match status" value="1"/>
</dbReference>
<feature type="domain" description="Neutral/alkaline non-lysosomal ceramidase N-terminal" evidence="5">
    <location>
        <begin position="1"/>
        <end position="182"/>
    </location>
</feature>
<evidence type="ECO:0000313" key="8">
    <source>
        <dbReference type="Proteomes" id="UP000249056"/>
    </source>
</evidence>
<dbReference type="InterPro" id="IPR031331">
    <property type="entry name" value="NEUT/ALK_ceramidase_C"/>
</dbReference>
<dbReference type="EMBL" id="QKRW01000020">
    <property type="protein sequence ID" value="RAL63284.1"/>
    <property type="molecule type" value="Genomic_DNA"/>
</dbReference>
<comment type="similarity">
    <text evidence="1 3">Belongs to the neutral ceramidase family.</text>
</comment>
<dbReference type="PANTHER" id="PTHR12670:SF20">
    <property type="entry name" value="NEUTRAL CERAMIDASE"/>
    <property type="match status" value="1"/>
</dbReference>
<dbReference type="AlphaFoldDB" id="A0A395ITU6"/>
<dbReference type="GO" id="GO:0016020">
    <property type="term" value="C:membrane"/>
    <property type="evidence" value="ECO:0007669"/>
    <property type="project" value="GOC"/>
</dbReference>
<dbReference type="GO" id="GO:0046512">
    <property type="term" value="P:sphingosine biosynthetic process"/>
    <property type="evidence" value="ECO:0007669"/>
    <property type="project" value="TreeGrafter"/>
</dbReference>
<keyword evidence="3" id="KW-0746">Sphingolipid metabolism</keyword>
<evidence type="ECO:0000313" key="7">
    <source>
        <dbReference type="EMBL" id="RAL63284.1"/>
    </source>
</evidence>
<name>A0A395ITU6_9HELO</name>
<evidence type="ECO:0000259" key="6">
    <source>
        <dbReference type="Pfam" id="PF17048"/>
    </source>
</evidence>
<feature type="region of interest" description="Disordered" evidence="4">
    <location>
        <begin position="178"/>
        <end position="222"/>
    </location>
</feature>
<sequence length="333" mass="34930">MLENNTHVTGVAAYLFEKAALTDPKAAPGFVAGFSQSSVGDTTPNVLGAWCDDGSDLSWSSPAFQALDLGVSSCYIIGQRQLAGAQALYNTLDTVGTPVVDGSVKSFHFFQDMQFYDFPLANGSIVQTCPAALGYSFAAGTSDGPGAFDFTQNDPGAPSNPLWSVVSGLLRVPTAQQQPPCRVDAGNPPSQPQPAPPKSPHPPPRLSLAAPQTHTRTISLPRPEEYSIQRYEGASTLYGQHELEAYIHLTTSAIGYLAASNTSQPAAGPSPPNNVNASLSFITGVVYDSGSFGSVSVQPNSAYKIGSVVNATFVGANPRNNLRLEGTYTLLNS</sequence>
<protein>
    <recommendedName>
        <fullName evidence="3">Neutral ceramidase</fullName>
        <ecNumber evidence="3">3.5.1.23</ecNumber>
    </recommendedName>
</protein>
<feature type="domain" description="Neutral/alkaline non-lysosomal ceramidase N-terminal" evidence="5">
    <location>
        <begin position="223"/>
        <end position="247"/>
    </location>
</feature>
<gene>
    <name evidence="7" type="ORF">DID88_004360</name>
</gene>
<dbReference type="GO" id="GO:0042759">
    <property type="term" value="P:long-chain fatty acid biosynthetic process"/>
    <property type="evidence" value="ECO:0007669"/>
    <property type="project" value="TreeGrafter"/>
</dbReference>
<feature type="compositionally biased region" description="Pro residues" evidence="4">
    <location>
        <begin position="189"/>
        <end position="205"/>
    </location>
</feature>
<evidence type="ECO:0000256" key="2">
    <source>
        <dbReference type="ARBA" id="ARBA00022801"/>
    </source>
</evidence>
<reference evidence="7 8" key="1">
    <citation type="submission" date="2018-06" db="EMBL/GenBank/DDBJ databases">
        <title>Genome Sequence of the Brown Rot Fungal Pathogen Monilinia fructigena.</title>
        <authorList>
            <person name="Landi L."/>
            <person name="De Miccolis Angelini R.M."/>
            <person name="Pollastro S."/>
            <person name="Abate D."/>
            <person name="Faretra F."/>
            <person name="Romanazzi G."/>
        </authorList>
    </citation>
    <scope>NUCLEOTIDE SEQUENCE [LARGE SCALE GENOMIC DNA]</scope>
    <source>
        <strain evidence="7 8">Mfrg269</strain>
    </source>
</reference>
<dbReference type="GO" id="GO:0005576">
    <property type="term" value="C:extracellular region"/>
    <property type="evidence" value="ECO:0007669"/>
    <property type="project" value="TreeGrafter"/>
</dbReference>
<dbReference type="Proteomes" id="UP000249056">
    <property type="component" value="Unassembled WGS sequence"/>
</dbReference>
<evidence type="ECO:0000259" key="5">
    <source>
        <dbReference type="Pfam" id="PF04734"/>
    </source>
</evidence>